<feature type="signal peptide" evidence="1">
    <location>
        <begin position="1"/>
        <end position="17"/>
    </location>
</feature>
<dbReference type="InParanoid" id="A0A2P5BA57"/>
<sequence>MMIKESFLLISIKLLQRLMLLTSVGNKRRCASHDLADGAAHHFNHLAGVSHQPWPQPQRPQPYHRYHYVHSKTH</sequence>
<keyword evidence="1" id="KW-0732">Signal</keyword>
<dbReference type="AlphaFoldDB" id="A0A2P5BA57"/>
<protein>
    <recommendedName>
        <fullName evidence="4">Secreted protein</fullName>
    </recommendedName>
</protein>
<comment type="caution">
    <text evidence="2">The sequence shown here is derived from an EMBL/GenBank/DDBJ whole genome shotgun (WGS) entry which is preliminary data.</text>
</comment>
<organism evidence="2 3">
    <name type="scientific">Trema orientale</name>
    <name type="common">Charcoal tree</name>
    <name type="synonym">Celtis orientalis</name>
    <dbReference type="NCBI Taxonomy" id="63057"/>
    <lineage>
        <taxon>Eukaryota</taxon>
        <taxon>Viridiplantae</taxon>
        <taxon>Streptophyta</taxon>
        <taxon>Embryophyta</taxon>
        <taxon>Tracheophyta</taxon>
        <taxon>Spermatophyta</taxon>
        <taxon>Magnoliopsida</taxon>
        <taxon>eudicotyledons</taxon>
        <taxon>Gunneridae</taxon>
        <taxon>Pentapetalae</taxon>
        <taxon>rosids</taxon>
        <taxon>fabids</taxon>
        <taxon>Rosales</taxon>
        <taxon>Cannabaceae</taxon>
        <taxon>Trema</taxon>
    </lineage>
</organism>
<evidence type="ECO:0000313" key="2">
    <source>
        <dbReference type="EMBL" id="PON45674.1"/>
    </source>
</evidence>
<name>A0A2P5BA57_TREOI</name>
<keyword evidence="3" id="KW-1185">Reference proteome</keyword>
<accession>A0A2P5BA57</accession>
<dbReference type="OrthoDB" id="10465615at2759"/>
<evidence type="ECO:0008006" key="4">
    <source>
        <dbReference type="Google" id="ProtNLM"/>
    </source>
</evidence>
<evidence type="ECO:0000256" key="1">
    <source>
        <dbReference type="SAM" id="SignalP"/>
    </source>
</evidence>
<feature type="chain" id="PRO_5015105081" description="Secreted protein" evidence="1">
    <location>
        <begin position="18"/>
        <end position="74"/>
    </location>
</feature>
<gene>
    <name evidence="2" type="ORF">TorRG33x02_328220</name>
</gene>
<reference evidence="3" key="1">
    <citation type="submission" date="2016-06" db="EMBL/GenBank/DDBJ databases">
        <title>Parallel loss of symbiosis genes in relatives of nitrogen-fixing non-legume Parasponia.</title>
        <authorList>
            <person name="Van Velzen R."/>
            <person name="Holmer R."/>
            <person name="Bu F."/>
            <person name="Rutten L."/>
            <person name="Van Zeijl A."/>
            <person name="Liu W."/>
            <person name="Santuari L."/>
            <person name="Cao Q."/>
            <person name="Sharma T."/>
            <person name="Shen D."/>
            <person name="Roswanjaya Y."/>
            <person name="Wardhani T."/>
            <person name="Kalhor M.S."/>
            <person name="Jansen J."/>
            <person name="Van den Hoogen J."/>
            <person name="Gungor B."/>
            <person name="Hartog M."/>
            <person name="Hontelez J."/>
            <person name="Verver J."/>
            <person name="Yang W.-C."/>
            <person name="Schijlen E."/>
            <person name="Repin R."/>
            <person name="Schilthuizen M."/>
            <person name="Schranz E."/>
            <person name="Heidstra R."/>
            <person name="Miyata K."/>
            <person name="Fedorova E."/>
            <person name="Kohlen W."/>
            <person name="Bisseling T."/>
            <person name="Smit S."/>
            <person name="Geurts R."/>
        </authorList>
    </citation>
    <scope>NUCLEOTIDE SEQUENCE [LARGE SCALE GENOMIC DNA]</scope>
    <source>
        <strain evidence="3">cv. RG33-2</strain>
    </source>
</reference>
<proteinExistence type="predicted"/>
<evidence type="ECO:0000313" key="3">
    <source>
        <dbReference type="Proteomes" id="UP000237000"/>
    </source>
</evidence>
<dbReference type="Proteomes" id="UP000237000">
    <property type="component" value="Unassembled WGS sequence"/>
</dbReference>
<dbReference type="EMBL" id="JXTC01000568">
    <property type="protein sequence ID" value="PON45674.1"/>
    <property type="molecule type" value="Genomic_DNA"/>
</dbReference>